<feature type="domain" description="U1-type" evidence="1">
    <location>
        <begin position="167"/>
        <end position="201"/>
    </location>
</feature>
<proteinExistence type="predicted"/>
<gene>
    <name evidence="2" type="ORF">C5167_006868</name>
</gene>
<sequence length="266" mass="29874">MSVKRQLIFEGFRESNSVAQMGNKRMRGNVMSVELALQRELEYLKRIENLQKPSDCNSKEHLLPGQGVPSKVALEESRQKFSLQYEACSQGVLLDPVFNKRKFEHGSPLEETTIREVTHLQFQEPSTPIQGSLPSVGMKRKTPENFTCSSPQPQQESYTLLNSVPQTVNLLCKVCQVPCSGAANFKQHCAGRKHKNKVEELKHLKNSSEDKKELGPVWCDICLVSCMDRSAYKQHVAGKKHAACLTAFNNAIRGKGVEMGNRNGTW</sequence>
<organism evidence="2 3">
    <name type="scientific">Papaver somniferum</name>
    <name type="common">Opium poppy</name>
    <dbReference type="NCBI Taxonomy" id="3469"/>
    <lineage>
        <taxon>Eukaryota</taxon>
        <taxon>Viridiplantae</taxon>
        <taxon>Streptophyta</taxon>
        <taxon>Embryophyta</taxon>
        <taxon>Tracheophyta</taxon>
        <taxon>Spermatophyta</taxon>
        <taxon>Magnoliopsida</taxon>
        <taxon>Ranunculales</taxon>
        <taxon>Papaveraceae</taxon>
        <taxon>Papaveroideae</taxon>
        <taxon>Papaver</taxon>
    </lineage>
</organism>
<keyword evidence="3" id="KW-1185">Reference proteome</keyword>
<protein>
    <recommendedName>
        <fullName evidence="1">U1-type domain-containing protein</fullName>
    </recommendedName>
</protein>
<dbReference type="Gene3D" id="3.30.160.60">
    <property type="entry name" value="Classic Zinc Finger"/>
    <property type="match status" value="2"/>
</dbReference>
<dbReference type="GO" id="GO:0008270">
    <property type="term" value="F:zinc ion binding"/>
    <property type="evidence" value="ECO:0007669"/>
    <property type="project" value="InterPro"/>
</dbReference>
<accession>A0A4Y7JII9</accession>
<dbReference type="InterPro" id="IPR036236">
    <property type="entry name" value="Znf_C2H2_sf"/>
</dbReference>
<dbReference type="SUPFAM" id="SSF57667">
    <property type="entry name" value="beta-beta-alpha zinc fingers"/>
    <property type="match status" value="2"/>
</dbReference>
<dbReference type="AlphaFoldDB" id="A0A4Y7JII9"/>
<dbReference type="OMA" id="ISFEDAW"/>
<dbReference type="STRING" id="3469.A0A4Y7JII9"/>
<evidence type="ECO:0000313" key="2">
    <source>
        <dbReference type="EMBL" id="RZC59569.1"/>
    </source>
</evidence>
<dbReference type="PANTHER" id="PTHR47487:SF20">
    <property type="entry name" value="ZINC FINGER, U1-TYPE-RELATED"/>
    <property type="match status" value="1"/>
</dbReference>
<evidence type="ECO:0000259" key="1">
    <source>
        <dbReference type="SMART" id="SM00451"/>
    </source>
</evidence>
<reference evidence="2 3" key="1">
    <citation type="journal article" date="2018" name="Science">
        <title>The opium poppy genome and morphinan production.</title>
        <authorList>
            <person name="Guo L."/>
            <person name="Winzer T."/>
            <person name="Yang X."/>
            <person name="Li Y."/>
            <person name="Ning Z."/>
            <person name="He Z."/>
            <person name="Teodor R."/>
            <person name="Lu Y."/>
            <person name="Bowser T.A."/>
            <person name="Graham I.A."/>
            <person name="Ye K."/>
        </authorList>
    </citation>
    <scope>NUCLEOTIDE SEQUENCE [LARGE SCALE GENOMIC DNA]</scope>
    <source>
        <strain evidence="3">cv. HN1</strain>
        <tissue evidence="2">Leaves</tissue>
    </source>
</reference>
<feature type="domain" description="U1-type" evidence="1">
    <location>
        <begin position="214"/>
        <end position="248"/>
    </location>
</feature>
<dbReference type="Pfam" id="PF12874">
    <property type="entry name" value="zf-met"/>
    <property type="match status" value="2"/>
</dbReference>
<name>A0A4Y7JII9_PAPSO</name>
<dbReference type="InterPro" id="IPR003604">
    <property type="entry name" value="Matrin/U1-like-C_Znf_C2H2"/>
</dbReference>
<evidence type="ECO:0000313" key="3">
    <source>
        <dbReference type="Proteomes" id="UP000316621"/>
    </source>
</evidence>
<dbReference type="EMBL" id="CM010718">
    <property type="protein sequence ID" value="RZC59569.1"/>
    <property type="molecule type" value="Genomic_DNA"/>
</dbReference>
<dbReference type="InterPro" id="IPR013087">
    <property type="entry name" value="Znf_C2H2_type"/>
</dbReference>
<dbReference type="PANTHER" id="PTHR47487">
    <property type="entry name" value="OS06G0651300 PROTEIN-RELATED"/>
    <property type="match status" value="1"/>
</dbReference>
<dbReference type="Proteomes" id="UP000316621">
    <property type="component" value="Chromosome 4"/>
</dbReference>
<dbReference type="Gramene" id="RZC59569">
    <property type="protein sequence ID" value="RZC59569"/>
    <property type="gene ID" value="C5167_006868"/>
</dbReference>
<dbReference type="SMART" id="SM00451">
    <property type="entry name" value="ZnF_U1"/>
    <property type="match status" value="2"/>
</dbReference>
<dbReference type="GO" id="GO:0003676">
    <property type="term" value="F:nucleic acid binding"/>
    <property type="evidence" value="ECO:0007669"/>
    <property type="project" value="InterPro"/>
</dbReference>